<gene>
    <name evidence="5" type="ORF">Fcan01_12616</name>
</gene>
<dbReference type="GO" id="GO:0042594">
    <property type="term" value="P:response to starvation"/>
    <property type="evidence" value="ECO:0007669"/>
    <property type="project" value="TreeGrafter"/>
</dbReference>
<sequence length="846" mass="91712">MSADSLRKGVIITNTKVPGHTVRPQPVSEKTFMESVAGLINEVGLTPQPYGHAEDAENMVTWAKFEVLKVSDLKGLHGGQWKSDNLQRQVPPLLLAVGYPSGVQIWTINVTGEANEILSWKRPQLKQFQLLPTPKNEERDHHKNSRPIAAICEGSNYLTFFSLKTGESIKSSKFIQCVLDIVVNPVAIAVSFLDKIIIVDPYTLDTKVTISQLGTVPTAPTHNPMSLGPTWLAYTDRRLFPRYQSGGGMEMSGSLSYTASMLYAAKSLTKGLKGLGETVASSITGNRPAGRNENVAPEPGIVTIINLTELKSGEFCLSDTSTGNSAMHAPVIAHFIAHRQSPVTSLSFDPSGMLLVTADKQGHDFNVFRIHPHPLSSALGSVQHLYILHRGDTVAKVQNISFAPDSRWVAVSTLRGTTHVFPITPYGGPISARTHNSHKVVNRLSRFHRTAGLDDAGTSGRHSPVPVTTFGSNPSSTTVVTAIKTTELSQSTNSFSPPTNLAHPITIPPMAQLRQDTSGLTSTSSPRSSPPVSKAKTFLQEERSIVVSTFAEARSQPLFNPAVVPGCDKRKKSAVDSLFVMTCFGNMIEYLLDPKPCIDALQRNSSHGKISDDTPIELTVHAKAQWKLNKPSFIKELQPPLQANNMLIVMKSASDPHLSGKSIPKDENIDERWLSQVEITTHHGPHRRLWMGPQFTFKVFNPSLLPGMTNKTGVHDIETVEVNVTNRPARSNPVNMPVYSSLLPFVIEDSSGSSLEQSPRLVDPYCQSDAVVVNNDSHIKENIAEAMMENANLNSRESGGCQSQGGLVGSCDDLSSGSSIDSSSQTSGDAPLASSFCIDAGFPFPD</sequence>
<dbReference type="PANTHER" id="PTHR13268:SF0">
    <property type="entry name" value="BCAS3 MICROTUBULE ASSOCIATED CELL MIGRATION FACTOR"/>
    <property type="match status" value="1"/>
</dbReference>
<name>A0A226E5K8_FOLCA</name>
<comment type="subcellular location">
    <subcellularLocation>
        <location evidence="1">Preautophagosomal structure</location>
    </subcellularLocation>
</comment>
<dbReference type="GO" id="GO:0006914">
    <property type="term" value="P:autophagy"/>
    <property type="evidence" value="ECO:0007669"/>
    <property type="project" value="InterPro"/>
</dbReference>
<dbReference type="GO" id="GO:0000407">
    <property type="term" value="C:phagophore assembly site"/>
    <property type="evidence" value="ECO:0007669"/>
    <property type="project" value="UniProtKB-SubCell"/>
</dbReference>
<dbReference type="InterPro" id="IPR022175">
    <property type="entry name" value="BCAS3_dom"/>
</dbReference>
<feature type="domain" description="BCAS3 WD40" evidence="4">
    <location>
        <begin position="87"/>
        <end position="487"/>
    </location>
</feature>
<feature type="region of interest" description="Disordered" evidence="2">
    <location>
        <begin position="453"/>
        <end position="473"/>
    </location>
</feature>
<dbReference type="STRING" id="158441.A0A226E5K8"/>
<accession>A0A226E5K8</accession>
<reference evidence="5 6" key="1">
    <citation type="submission" date="2015-12" db="EMBL/GenBank/DDBJ databases">
        <title>The genome of Folsomia candida.</title>
        <authorList>
            <person name="Faddeeva A."/>
            <person name="Derks M.F."/>
            <person name="Anvar Y."/>
            <person name="Smit S."/>
            <person name="Van Straalen N."/>
            <person name="Roelofs D."/>
        </authorList>
    </citation>
    <scope>NUCLEOTIDE SEQUENCE [LARGE SCALE GENOMIC DNA]</scope>
    <source>
        <strain evidence="5 6">VU population</strain>
        <tissue evidence="5">Whole body</tissue>
    </source>
</reference>
<dbReference type="OrthoDB" id="25778at2759"/>
<evidence type="ECO:0000256" key="1">
    <source>
        <dbReference type="ARBA" id="ARBA00004329"/>
    </source>
</evidence>
<comment type="caution">
    <text evidence="5">The sequence shown here is derived from an EMBL/GenBank/DDBJ whole genome shotgun (WGS) entry which is preliminary data.</text>
</comment>
<evidence type="ECO:0000256" key="2">
    <source>
        <dbReference type="SAM" id="MobiDB-lite"/>
    </source>
</evidence>
<dbReference type="OMA" id="ETHTAKR"/>
<dbReference type="InterPro" id="IPR036322">
    <property type="entry name" value="WD40_repeat_dom_sf"/>
</dbReference>
<evidence type="ECO:0000313" key="5">
    <source>
        <dbReference type="EMBL" id="OXA52709.1"/>
    </source>
</evidence>
<protein>
    <submittedName>
        <fullName evidence="5">Breast carcinoma-amplified sequence 3</fullName>
    </submittedName>
</protein>
<dbReference type="Proteomes" id="UP000198287">
    <property type="component" value="Unassembled WGS sequence"/>
</dbReference>
<evidence type="ECO:0000259" key="4">
    <source>
        <dbReference type="Pfam" id="PF21034"/>
    </source>
</evidence>
<feature type="domain" description="BCAS3" evidence="3">
    <location>
        <begin position="613"/>
        <end position="723"/>
    </location>
</feature>
<dbReference type="PANTHER" id="PTHR13268">
    <property type="entry name" value="BREAST CARCINOMA AMPLIFIED SEQUENCE 3"/>
    <property type="match status" value="1"/>
</dbReference>
<evidence type="ECO:0000313" key="6">
    <source>
        <dbReference type="Proteomes" id="UP000198287"/>
    </source>
</evidence>
<feature type="region of interest" description="Disordered" evidence="2">
    <location>
        <begin position="812"/>
        <end position="831"/>
    </location>
</feature>
<organism evidence="5 6">
    <name type="scientific">Folsomia candida</name>
    <name type="common">Springtail</name>
    <dbReference type="NCBI Taxonomy" id="158441"/>
    <lineage>
        <taxon>Eukaryota</taxon>
        <taxon>Metazoa</taxon>
        <taxon>Ecdysozoa</taxon>
        <taxon>Arthropoda</taxon>
        <taxon>Hexapoda</taxon>
        <taxon>Collembola</taxon>
        <taxon>Entomobryomorpha</taxon>
        <taxon>Isotomoidea</taxon>
        <taxon>Isotomidae</taxon>
        <taxon>Proisotominae</taxon>
        <taxon>Folsomia</taxon>
    </lineage>
</organism>
<proteinExistence type="predicted"/>
<dbReference type="EMBL" id="LNIX01000006">
    <property type="protein sequence ID" value="OXA52709.1"/>
    <property type="molecule type" value="Genomic_DNA"/>
</dbReference>
<evidence type="ECO:0000259" key="3">
    <source>
        <dbReference type="Pfam" id="PF12490"/>
    </source>
</evidence>
<feature type="compositionally biased region" description="Low complexity" evidence="2">
    <location>
        <begin position="812"/>
        <end position="829"/>
    </location>
</feature>
<feature type="region of interest" description="Disordered" evidence="2">
    <location>
        <begin position="515"/>
        <end position="536"/>
    </location>
</feature>
<dbReference type="Gene3D" id="2.130.10.10">
    <property type="entry name" value="YVTN repeat-like/Quinoprotein amine dehydrogenase"/>
    <property type="match status" value="1"/>
</dbReference>
<dbReference type="Pfam" id="PF12490">
    <property type="entry name" value="BCAS3"/>
    <property type="match status" value="1"/>
</dbReference>
<feature type="compositionally biased region" description="Low complexity" evidence="2">
    <location>
        <begin position="517"/>
        <end position="533"/>
    </location>
</feature>
<dbReference type="InterPro" id="IPR015943">
    <property type="entry name" value="WD40/YVTN_repeat-like_dom_sf"/>
</dbReference>
<keyword evidence="6" id="KW-1185">Reference proteome</keyword>
<dbReference type="Pfam" id="PF21034">
    <property type="entry name" value="BCAS3_WD40"/>
    <property type="match status" value="1"/>
</dbReference>
<dbReference type="SUPFAM" id="SSF50978">
    <property type="entry name" value="WD40 repeat-like"/>
    <property type="match status" value="1"/>
</dbReference>
<dbReference type="InterPro" id="IPR045142">
    <property type="entry name" value="BCAS3-like"/>
</dbReference>
<dbReference type="InterPro" id="IPR048382">
    <property type="entry name" value="BCAS3_WD40"/>
</dbReference>
<dbReference type="AlphaFoldDB" id="A0A226E5K8"/>